<dbReference type="PRINTS" id="PR00723">
    <property type="entry name" value="SUBTILISIN"/>
</dbReference>
<comment type="caution">
    <text evidence="10">The sequence shown here is derived from an EMBL/GenBank/DDBJ whole genome shotgun (WGS) entry which is preliminary data.</text>
</comment>
<feature type="domain" description="Right handed beta helix" evidence="9">
    <location>
        <begin position="1192"/>
        <end position="1335"/>
    </location>
</feature>
<dbReference type="Gene3D" id="2.60.40.1120">
    <property type="entry name" value="Carboxypeptidase-like, regulatory domain"/>
    <property type="match status" value="1"/>
</dbReference>
<evidence type="ECO:0000256" key="4">
    <source>
        <dbReference type="ARBA" id="ARBA00022825"/>
    </source>
</evidence>
<proteinExistence type="inferred from homology"/>
<sequence length="1733" mass="181430">MSNERRDEAIRAIALVIAALMITSVMAPVAGATGSSGGETTPDLLSNVPSTTDEQYAITEQSNSSTDRSIGSDRATVDDAVVDANGTVDVVVRVEELELPLATTASTEAVVDELQTHAEQSQQPVVDYAQSTDGVELKQQFWLTNAVLLELDTGEVDVRELVAQKGVTSVHANFEVEVPEPVADVSSAEYNTTYGLEQINATAVWDEYDTMGAGANVAVLDTGVDASHQDIDLYTEDPDDPTYPGGWAEFDGDGNQVDSEPYDSAEHGTHTSGTVAGGNASGEYVGVAPEANLMHGKVLDGGSGSFAQIIAGMEWAVDEDADVISMSLGANGYYAEMIEPVRNAEKAGTIVVSSSGNTGEGSSGSPANVYEAFAIGASNEDADIADFSSGERIETESAWGSDAPDEWPDEYVVPNVAAPGVNVKSTVPGGGYDDTFSGTSMAAPHASGAIALMLSASADEPDTELVKTSLEETAWKPDGEDDDQDVRYGHGIVDAKAATDRVAADSGVEGTVTDEHGEPIEGATVVLGGVPRTTGENGTYFHRAAPGEYDVTIDAFGYERVTTTVTVEEDNVTEKNVTLADAFDARVLADQPDSIESGQQFTVTAEVANLESATIEAGGDYEGDLSLEVDGTSATFGEPVEFDDPYTGELTVTVEASENATRNVELTHTLSGLGNETTVTTGPTYVVGEFTDVAVVDAPDGAYGAQLESYLEQTVHPRFDVELIETDELLSAVDDEAYDVYVVQSFDGDDELAESFVEATNEPQTGVILLDQYGDASNAIADQSEAIGDPGTAGAASTFGAPDVTYTVETDHEILDGVAEEGETITVSRPAPIVFFGGFHSYFDDYEGIYDGTDLATVQTQGATAPSGTGLAADPFSRTVLASSLGIGPFVDQSMLADDADQILANAVEYASDAPPVVPLEGQPEKVDPGESVTATVSVEDLEKVKVDVAEESTIDEDDLTLYVGDTINAFGEWRAYDPSKTGEYDIRVEVADDADAGTLSLDHTFVTGDGEETTLTTGPTAVYEGDTLDVDAGGDGDVETLTEAAYIVEEGGEIVVEAGTYDENDTDYDGVGSAAVVVDTDGVTVRAAENATPTVNYDGDGTSGQVMMVEGDDVHVDGLTVNVDNGSADEPIFHGIEVRDGASGFSATDVKAGGVTGIFLDAGVSDVHVENVVGYDASTVVGTDWNGGPATNVTIENVSIGDAGSFMFDGVRMDNSQKVTIADSDLSGLAANTPGIHTDGTGDVTIANNDLAGVDADAIYVDWMSGESRIVNNSIDGADAAIWTSSILGYDLFVSDNNVANATSGLFVDSGPSVTATNNTFAAENGFAFDAYSGFDASDIAALTYNDLSGSTVPFHALTDVTDGSYTDEPGAIDARLNFVGDRTGNESIAVVDGEIGSVVYQPFLTTTPDDLETTPGETSEIGVDLRLEGGETYAVGVPGPSETPISEMVDDDFEGAIYGFDAESQSWSMLTGNDTVASLNAMLVVAETDTRLTLDFQSPENVPPGPAQYSIEEGWNFVSAPVYGSADDAYGVGSFEPGLLMSMFEKPDGQLGPASGVEGTYVFGDDESPTVSAFEGYFVYSETDGTMPARIGADPTVDDLYDRLGVDDQFADADSENTSVEDILERADQRDRDVVEATLSQVVFHDLEQALEKSDDPRRALNETATAILEDAPAEHRDLVETATEDALRQLFVERFVGGPMGEDAVVEAQRERLASDDPSPKVTVTAPIAG</sequence>
<dbReference type="InterPro" id="IPR012334">
    <property type="entry name" value="Pectin_lyas_fold"/>
</dbReference>
<dbReference type="InterPro" id="IPR015500">
    <property type="entry name" value="Peptidase_S8_subtilisin-rel"/>
</dbReference>
<dbReference type="PROSITE" id="PS51892">
    <property type="entry name" value="SUBTILASE"/>
    <property type="match status" value="1"/>
</dbReference>
<feature type="compositionally biased region" description="Basic and acidic residues" evidence="7">
    <location>
        <begin position="1712"/>
        <end position="1722"/>
    </location>
</feature>
<gene>
    <name evidence="10" type="ORF">ACFOZ7_08035</name>
</gene>
<dbReference type="InterPro" id="IPR008969">
    <property type="entry name" value="CarboxyPept-like_regulatory"/>
</dbReference>
<protein>
    <submittedName>
        <fullName evidence="10">S8 family serine peptidase</fullName>
    </submittedName>
</protein>
<dbReference type="Proteomes" id="UP001595821">
    <property type="component" value="Unassembled WGS sequence"/>
</dbReference>
<evidence type="ECO:0000313" key="10">
    <source>
        <dbReference type="EMBL" id="MFC4246946.1"/>
    </source>
</evidence>
<feature type="region of interest" description="Disordered" evidence="7">
    <location>
        <begin position="1712"/>
        <end position="1733"/>
    </location>
</feature>
<reference evidence="10 11" key="1">
    <citation type="journal article" date="2014" name="Int. J. Syst. Evol. Microbiol.">
        <title>Complete genome sequence of Corynebacterium casei LMG S-19264T (=DSM 44701T), isolated from a smear-ripened cheese.</title>
        <authorList>
            <consortium name="US DOE Joint Genome Institute (JGI-PGF)"/>
            <person name="Walter F."/>
            <person name="Albersmeier A."/>
            <person name="Kalinowski J."/>
            <person name="Ruckert C."/>
        </authorList>
    </citation>
    <scope>NUCLEOTIDE SEQUENCE [LARGE SCALE GENOMIC DNA]</scope>
    <source>
        <strain evidence="10 11">IBRC-M 10912</strain>
    </source>
</reference>
<feature type="active site" description="Charge relay system" evidence="5">
    <location>
        <position position="267"/>
    </location>
</feature>
<dbReference type="SUPFAM" id="SSF52743">
    <property type="entry name" value="Subtilisin-like"/>
    <property type="match status" value="1"/>
</dbReference>
<dbReference type="GO" id="GO:0004252">
    <property type="term" value="F:serine-type endopeptidase activity"/>
    <property type="evidence" value="ECO:0007669"/>
    <property type="project" value="UniProtKB-UniRule"/>
</dbReference>
<dbReference type="InterPro" id="IPR023828">
    <property type="entry name" value="Peptidase_S8_Ser-AS"/>
</dbReference>
<dbReference type="Pfam" id="PF13620">
    <property type="entry name" value="CarboxypepD_reg"/>
    <property type="match status" value="1"/>
</dbReference>
<dbReference type="InterPro" id="IPR050131">
    <property type="entry name" value="Peptidase_S8_subtilisin-like"/>
</dbReference>
<evidence type="ECO:0000256" key="7">
    <source>
        <dbReference type="SAM" id="MobiDB-lite"/>
    </source>
</evidence>
<evidence type="ECO:0000313" key="11">
    <source>
        <dbReference type="Proteomes" id="UP001595821"/>
    </source>
</evidence>
<dbReference type="SUPFAM" id="SSF49464">
    <property type="entry name" value="Carboxypeptidase regulatory domain-like"/>
    <property type="match status" value="1"/>
</dbReference>
<keyword evidence="4 5" id="KW-0720">Serine protease</keyword>
<dbReference type="RefSeq" id="WP_246973614.1">
    <property type="nucleotide sequence ID" value="NZ_CP095397.1"/>
</dbReference>
<dbReference type="Gene3D" id="3.40.50.200">
    <property type="entry name" value="Peptidase S8/S53 domain"/>
    <property type="match status" value="1"/>
</dbReference>
<dbReference type="InterPro" id="IPR023827">
    <property type="entry name" value="Peptidase_S8_Asp-AS"/>
</dbReference>
<keyword evidence="3 5" id="KW-0378">Hydrolase</keyword>
<dbReference type="PANTHER" id="PTHR43806:SF11">
    <property type="entry name" value="CEREVISIN-RELATED"/>
    <property type="match status" value="1"/>
</dbReference>
<dbReference type="InterPro" id="IPR039448">
    <property type="entry name" value="Beta_helix"/>
</dbReference>
<dbReference type="SMART" id="SM00710">
    <property type="entry name" value="PbH1"/>
    <property type="match status" value="7"/>
</dbReference>
<dbReference type="GeneID" id="71853530"/>
<dbReference type="Gene3D" id="2.160.20.10">
    <property type="entry name" value="Single-stranded right-handed beta-helix, Pectin lyase-like"/>
    <property type="match status" value="1"/>
</dbReference>
<dbReference type="PANTHER" id="PTHR43806">
    <property type="entry name" value="PEPTIDASE S8"/>
    <property type="match status" value="1"/>
</dbReference>
<dbReference type="InterPro" id="IPR011050">
    <property type="entry name" value="Pectin_lyase_fold/virulence"/>
</dbReference>
<dbReference type="InterPro" id="IPR036852">
    <property type="entry name" value="Peptidase_S8/S53_dom_sf"/>
</dbReference>
<evidence type="ECO:0000256" key="1">
    <source>
        <dbReference type="ARBA" id="ARBA00011073"/>
    </source>
</evidence>
<name>A0ABD5NYQ7_9EURY</name>
<organism evidence="10 11">
    <name type="scientific">Natribaculum luteum</name>
    <dbReference type="NCBI Taxonomy" id="1586232"/>
    <lineage>
        <taxon>Archaea</taxon>
        <taxon>Methanobacteriati</taxon>
        <taxon>Methanobacteriota</taxon>
        <taxon>Stenosarchaea group</taxon>
        <taxon>Halobacteria</taxon>
        <taxon>Halobacteriales</taxon>
        <taxon>Natrialbaceae</taxon>
        <taxon>Natribaculum</taxon>
    </lineage>
</organism>
<dbReference type="CDD" id="cd11308">
    <property type="entry name" value="Peptidase_M14NE-CP-C_like"/>
    <property type="match status" value="1"/>
</dbReference>
<evidence type="ECO:0000256" key="2">
    <source>
        <dbReference type="ARBA" id="ARBA00022670"/>
    </source>
</evidence>
<accession>A0ABD5NYQ7</accession>
<evidence type="ECO:0000259" key="8">
    <source>
        <dbReference type="Pfam" id="PF00082"/>
    </source>
</evidence>
<feature type="region of interest" description="Disordered" evidence="7">
    <location>
        <begin position="247"/>
        <end position="277"/>
    </location>
</feature>
<dbReference type="Pfam" id="PF13229">
    <property type="entry name" value="Beta_helix"/>
    <property type="match status" value="1"/>
</dbReference>
<dbReference type="Pfam" id="PF00082">
    <property type="entry name" value="Peptidase_S8"/>
    <property type="match status" value="1"/>
</dbReference>
<evidence type="ECO:0000256" key="3">
    <source>
        <dbReference type="ARBA" id="ARBA00022801"/>
    </source>
</evidence>
<dbReference type="EMBL" id="JBHSDJ010000023">
    <property type="protein sequence ID" value="MFC4246946.1"/>
    <property type="molecule type" value="Genomic_DNA"/>
</dbReference>
<dbReference type="InterPro" id="IPR006626">
    <property type="entry name" value="PbH1"/>
</dbReference>
<evidence type="ECO:0000259" key="9">
    <source>
        <dbReference type="Pfam" id="PF13229"/>
    </source>
</evidence>
<dbReference type="SUPFAM" id="SSF51126">
    <property type="entry name" value="Pectin lyase-like"/>
    <property type="match status" value="1"/>
</dbReference>
<evidence type="ECO:0000256" key="5">
    <source>
        <dbReference type="PROSITE-ProRule" id="PRU01240"/>
    </source>
</evidence>
<feature type="domain" description="Peptidase S8/S53" evidence="8">
    <location>
        <begin position="212"/>
        <end position="491"/>
    </location>
</feature>
<keyword evidence="2 5" id="KW-0645">Protease</keyword>
<dbReference type="GO" id="GO:0006508">
    <property type="term" value="P:proteolysis"/>
    <property type="evidence" value="ECO:0007669"/>
    <property type="project" value="UniProtKB-KW"/>
</dbReference>
<evidence type="ECO:0000256" key="6">
    <source>
        <dbReference type="RuleBase" id="RU003355"/>
    </source>
</evidence>
<dbReference type="PROSITE" id="PS00138">
    <property type="entry name" value="SUBTILASE_SER"/>
    <property type="match status" value="1"/>
</dbReference>
<dbReference type="PROSITE" id="PS00136">
    <property type="entry name" value="SUBTILASE_ASP"/>
    <property type="match status" value="1"/>
</dbReference>
<comment type="similarity">
    <text evidence="1 5 6">Belongs to the peptidase S8 family.</text>
</comment>
<feature type="active site" description="Charge relay system" evidence="5">
    <location>
        <position position="221"/>
    </location>
</feature>
<dbReference type="InterPro" id="IPR000209">
    <property type="entry name" value="Peptidase_S8/S53_dom"/>
</dbReference>
<feature type="active site" description="Charge relay system" evidence="5">
    <location>
        <position position="440"/>
    </location>
</feature>